<keyword evidence="7" id="KW-1185">Reference proteome</keyword>
<dbReference type="Pfam" id="PF13903">
    <property type="entry name" value="Claudin_2"/>
    <property type="match status" value="1"/>
</dbReference>
<feature type="transmembrane region" description="Helical" evidence="5">
    <location>
        <begin position="93"/>
        <end position="118"/>
    </location>
</feature>
<name>A0A3B3BJ89_ORYME</name>
<sequence>MKASFGALVVSAGICGLLSFAFLATSLGTDYWYIIETNPVNATDFEDLTSHSGLWRINEGKCANFLSLVRHNLRFGRNPDSDAPVPPADMHSAIVVVLPLSLVLLLFGGICGLISSLARSPVLLTGTACYFFICSLLTLTGASLYIVYSFQALAETERLVGPEGLSYIHTSFGWSLGLAWLSYGLELLAGVLLLAAAQTTKLQQSGSGAVLT</sequence>
<feature type="transmembrane region" description="Helical" evidence="5">
    <location>
        <begin position="174"/>
        <end position="197"/>
    </location>
</feature>
<evidence type="ECO:0000313" key="7">
    <source>
        <dbReference type="Proteomes" id="UP000261560"/>
    </source>
</evidence>
<keyword evidence="3 5" id="KW-1133">Transmembrane helix</keyword>
<dbReference type="InterPro" id="IPR039951">
    <property type="entry name" value="TMEM114/TMEM235"/>
</dbReference>
<protein>
    <submittedName>
        <fullName evidence="6">Transmembrane protein 235b</fullName>
    </submittedName>
</protein>
<dbReference type="Ensembl" id="ENSOMET00000008085.1">
    <property type="protein sequence ID" value="ENSOMEP00000005078.1"/>
    <property type="gene ID" value="ENSOMEG00000006061.1"/>
</dbReference>
<evidence type="ECO:0000256" key="3">
    <source>
        <dbReference type="ARBA" id="ARBA00022989"/>
    </source>
</evidence>
<proteinExistence type="predicted"/>
<keyword evidence="4 5" id="KW-0472">Membrane</keyword>
<dbReference type="GO" id="GO:0016324">
    <property type="term" value="C:apical plasma membrane"/>
    <property type="evidence" value="ECO:0007669"/>
    <property type="project" value="TreeGrafter"/>
</dbReference>
<dbReference type="GeneTree" id="ENSGT00390000011615"/>
<reference evidence="6" key="2">
    <citation type="submission" date="2025-09" db="UniProtKB">
        <authorList>
            <consortium name="Ensembl"/>
        </authorList>
    </citation>
    <scope>IDENTIFICATION</scope>
</reference>
<reference evidence="6" key="1">
    <citation type="submission" date="2025-08" db="UniProtKB">
        <authorList>
            <consortium name="Ensembl"/>
        </authorList>
    </citation>
    <scope>IDENTIFICATION</scope>
</reference>
<evidence type="ECO:0000256" key="5">
    <source>
        <dbReference type="SAM" id="Phobius"/>
    </source>
</evidence>
<evidence type="ECO:0000256" key="1">
    <source>
        <dbReference type="ARBA" id="ARBA00004141"/>
    </source>
</evidence>
<organism evidence="6 7">
    <name type="scientific">Oryzias melastigma</name>
    <name type="common">Marine medaka</name>
    <dbReference type="NCBI Taxonomy" id="30732"/>
    <lineage>
        <taxon>Eukaryota</taxon>
        <taxon>Metazoa</taxon>
        <taxon>Chordata</taxon>
        <taxon>Craniata</taxon>
        <taxon>Vertebrata</taxon>
        <taxon>Euteleostomi</taxon>
        <taxon>Actinopterygii</taxon>
        <taxon>Neopterygii</taxon>
        <taxon>Teleostei</taxon>
        <taxon>Neoteleostei</taxon>
        <taxon>Acanthomorphata</taxon>
        <taxon>Ovalentaria</taxon>
        <taxon>Atherinomorphae</taxon>
        <taxon>Beloniformes</taxon>
        <taxon>Adrianichthyidae</taxon>
        <taxon>Oryziinae</taxon>
        <taxon>Oryzias</taxon>
    </lineage>
</organism>
<dbReference type="PANTHER" id="PTHR20516:SF1">
    <property type="entry name" value="TRANSMEMBRANE PROTEIN 235"/>
    <property type="match status" value="1"/>
</dbReference>
<dbReference type="PANTHER" id="PTHR20516">
    <property type="entry name" value="TRANSMEMBRANE PROTEIN 114/235 FAMILY MEMBER"/>
    <property type="match status" value="1"/>
</dbReference>
<feature type="transmembrane region" description="Helical" evidence="5">
    <location>
        <begin position="130"/>
        <end position="154"/>
    </location>
</feature>
<comment type="subcellular location">
    <subcellularLocation>
        <location evidence="1">Membrane</location>
        <topology evidence="1">Multi-pass membrane protein</topology>
    </subcellularLocation>
</comment>
<dbReference type="AlphaFoldDB" id="A0A3B3BJ89"/>
<evidence type="ECO:0000313" key="6">
    <source>
        <dbReference type="Ensembl" id="ENSOMEP00000005078.1"/>
    </source>
</evidence>
<dbReference type="Proteomes" id="UP000261560">
    <property type="component" value="Unplaced"/>
</dbReference>
<evidence type="ECO:0000256" key="2">
    <source>
        <dbReference type="ARBA" id="ARBA00022692"/>
    </source>
</evidence>
<keyword evidence="2 5" id="KW-0812">Transmembrane</keyword>
<dbReference type="Gene3D" id="1.20.140.150">
    <property type="match status" value="1"/>
</dbReference>
<dbReference type="InterPro" id="IPR004031">
    <property type="entry name" value="PMP22/EMP/MP20/Claudin"/>
</dbReference>
<evidence type="ECO:0000256" key="4">
    <source>
        <dbReference type="ARBA" id="ARBA00023136"/>
    </source>
</evidence>
<accession>A0A3B3BJ89</accession>
<dbReference type="PaxDb" id="30732-ENSOMEP00000005078"/>